<evidence type="ECO:0000259" key="6">
    <source>
        <dbReference type="PROSITE" id="PS50237"/>
    </source>
</evidence>
<evidence type="ECO:0000313" key="8">
    <source>
        <dbReference type="Proteomes" id="UP001497392"/>
    </source>
</evidence>
<dbReference type="Gene3D" id="3.30.2410.10">
    <property type="entry name" value="Hect, E3 ligase catalytic domain"/>
    <property type="match status" value="1"/>
</dbReference>
<feature type="active site" description="Glycyl thioester intermediate" evidence="5">
    <location>
        <position position="948"/>
    </location>
</feature>
<dbReference type="PROSITE" id="PS50237">
    <property type="entry name" value="HECT"/>
    <property type="match status" value="1"/>
</dbReference>
<evidence type="ECO:0000256" key="4">
    <source>
        <dbReference type="ARBA" id="ARBA00022786"/>
    </source>
</evidence>
<organism evidence="7 8">
    <name type="scientific">Coccomyxa viridis</name>
    <dbReference type="NCBI Taxonomy" id="1274662"/>
    <lineage>
        <taxon>Eukaryota</taxon>
        <taxon>Viridiplantae</taxon>
        <taxon>Chlorophyta</taxon>
        <taxon>core chlorophytes</taxon>
        <taxon>Trebouxiophyceae</taxon>
        <taxon>Trebouxiophyceae incertae sedis</taxon>
        <taxon>Coccomyxaceae</taxon>
        <taxon>Coccomyxa</taxon>
    </lineage>
</organism>
<comment type="catalytic activity">
    <reaction evidence="1">
        <text>S-ubiquitinyl-[E2 ubiquitin-conjugating enzyme]-L-cysteine + [acceptor protein]-L-lysine = [E2 ubiquitin-conjugating enzyme]-L-cysteine + N(6)-ubiquitinyl-[acceptor protein]-L-lysine.</text>
        <dbReference type="EC" id="2.3.2.26"/>
    </reaction>
</comment>
<evidence type="ECO:0000256" key="2">
    <source>
        <dbReference type="ARBA" id="ARBA00012485"/>
    </source>
</evidence>
<reference evidence="7 8" key="1">
    <citation type="submission" date="2024-06" db="EMBL/GenBank/DDBJ databases">
        <authorList>
            <person name="Kraege A."/>
            <person name="Thomma B."/>
        </authorList>
    </citation>
    <scope>NUCLEOTIDE SEQUENCE [LARGE SCALE GENOMIC DNA]</scope>
</reference>
<sequence length="980" mass="108332">MRDTWERLYGADGDLLDSANGQLGAPVIRELTFFARPSNKHDVQKVANAGNALLQSQVASPEVSKEKAAVLVLRGKRLAALSMRALTDQCSSRAQQQNTANLRHATQESLVSCIQAFTGVALWKQQGVPNAHEAATSVLDRLADQLPTLSGALLAIEREQPDTADESARDSPVGRLVSSLVSQTLHLHAPQALLQMPHLLFVPLLWQRYTSLRPLQPALWQTALESLTSASQTDSLDKWLRPQDSSRQTRTERAAILLGNLVEAAGPSLQGQSSAAKRTAVALAFLRVAQTLLQEVQQSLSRGDTAMDLDEDEEQAMGPLSSQADSLLGPGSEALAGKVACQIEGLASKDVLKPLIQTLLPYAQEETPALAEEDPDRLSVTYRLCELLDTMMDVAPLRQNTLIVLAVNAEFVPRLWFSTLKEAWGSGRWKPVHDDRHDPGWFMPLVVLSRVYTTYLSTFGDDYMYQQQKPLPLSELHSPRHNEGLISLLKYGLWQVLWVETQPASRGWTGRAAMLRDKLKSSVSGVLGQLNSRNSRRPFAPAAAFQTEDLPPARFHAEVKSAAASLGGLMEATHTRVWAILTHAPFLIAFEERAQVFQTVITADRSRRREMGAYGPQSFVTIHRDTLMQDALERLGQMDEELRSRIRIQYVDSYGEVEAGVDGGGLFKDFMENLVKEGFNPEVGLFRTTPEQKLYPNPAASSAVPNAPVLFEFLGKMLGKAMYEGILLELPLASFFLKKLLHMGCDLHDLPSLDAELYKSLLFLRDYEGDVDDLALSFTVTDGALGQNKEIELVPGGKDRSVTSSSRLEYIHRVAHYKLNYQPRLASDAFRIGLEKVIPHEWLRMFSEVELQALIGGGDHQGLDLADMRSHVNYAGGYHEDHPVIKGFWQALESFTPDQQKAFLRFVTACSRPPLLGFKYLDPALCVQMAGGVLDEGAQERLPSSSTCINLLKLPPYKSAEAVRSKLLFAIKNVAGFDLS</sequence>
<keyword evidence="8" id="KW-1185">Reference proteome</keyword>
<dbReference type="Gene3D" id="3.90.1750.10">
    <property type="entry name" value="Hect, E3 ligase catalytic domains"/>
    <property type="match status" value="1"/>
</dbReference>
<comment type="caution">
    <text evidence="7">The sequence shown here is derived from an EMBL/GenBank/DDBJ whole genome shotgun (WGS) entry which is preliminary data.</text>
</comment>
<keyword evidence="4 5" id="KW-0833">Ubl conjugation pathway</keyword>
<evidence type="ECO:0000256" key="1">
    <source>
        <dbReference type="ARBA" id="ARBA00000885"/>
    </source>
</evidence>
<evidence type="ECO:0000313" key="7">
    <source>
        <dbReference type="EMBL" id="CAL5221295.1"/>
    </source>
</evidence>
<evidence type="ECO:0000256" key="5">
    <source>
        <dbReference type="PROSITE-ProRule" id="PRU00104"/>
    </source>
</evidence>
<keyword evidence="3" id="KW-0808">Transferase</keyword>
<dbReference type="SMART" id="SM00119">
    <property type="entry name" value="HECTc"/>
    <property type="match status" value="1"/>
</dbReference>
<accession>A0ABP1FRU0</accession>
<proteinExistence type="predicted"/>
<dbReference type="EMBL" id="CAXHTA020000005">
    <property type="protein sequence ID" value="CAL5221295.1"/>
    <property type="molecule type" value="Genomic_DNA"/>
</dbReference>
<dbReference type="Gene3D" id="3.30.2160.10">
    <property type="entry name" value="Hect, E3 ligase catalytic domain"/>
    <property type="match status" value="1"/>
</dbReference>
<gene>
    <name evidence="7" type="primary">g3462</name>
    <name evidence="7" type="ORF">VP750_LOCUS2954</name>
</gene>
<dbReference type="EC" id="2.3.2.26" evidence="2"/>
<dbReference type="PANTHER" id="PTHR45700">
    <property type="entry name" value="UBIQUITIN-PROTEIN LIGASE E3C"/>
    <property type="match status" value="1"/>
</dbReference>
<dbReference type="SUPFAM" id="SSF56204">
    <property type="entry name" value="Hect, E3 ligase catalytic domain"/>
    <property type="match status" value="1"/>
</dbReference>
<dbReference type="InterPro" id="IPR000569">
    <property type="entry name" value="HECT_dom"/>
</dbReference>
<evidence type="ECO:0000256" key="3">
    <source>
        <dbReference type="ARBA" id="ARBA00022679"/>
    </source>
</evidence>
<name>A0ABP1FRU0_9CHLO</name>
<dbReference type="PANTHER" id="PTHR45700:SF6">
    <property type="entry name" value="E3 UBIQUITIN-PROTEIN LIGASE UPL6"/>
    <property type="match status" value="1"/>
</dbReference>
<dbReference type="CDD" id="cd00078">
    <property type="entry name" value="HECTc"/>
    <property type="match status" value="1"/>
</dbReference>
<dbReference type="Proteomes" id="UP001497392">
    <property type="component" value="Unassembled WGS sequence"/>
</dbReference>
<feature type="domain" description="HECT" evidence="6">
    <location>
        <begin position="638"/>
        <end position="980"/>
    </location>
</feature>
<dbReference type="Pfam" id="PF00632">
    <property type="entry name" value="HECT"/>
    <property type="match status" value="1"/>
</dbReference>
<protein>
    <recommendedName>
        <fullName evidence="2">HECT-type E3 ubiquitin transferase</fullName>
        <ecNumber evidence="2">2.3.2.26</ecNumber>
    </recommendedName>
</protein>
<dbReference type="InterPro" id="IPR044611">
    <property type="entry name" value="E3A/B/C-like"/>
</dbReference>
<dbReference type="InterPro" id="IPR035983">
    <property type="entry name" value="Hect_E3_ubiquitin_ligase"/>
</dbReference>